<reference evidence="2 3" key="1">
    <citation type="journal article" date="2021" name="Front. Microbiol.">
        <title>Bacterial Transformation of Aromatic Monomers in Softwood Black Liquor.</title>
        <authorList>
            <person name="Navas L.E."/>
            <person name="Dexter G."/>
            <person name="Liu J."/>
            <person name="Levy-Booth D."/>
            <person name="Cho M."/>
            <person name="Jang S.K."/>
            <person name="Mansfield S.D."/>
            <person name="Renneckar S."/>
            <person name="Mohn W.W."/>
            <person name="Eltis L.D."/>
        </authorList>
    </citation>
    <scope>NUCLEOTIDE SEQUENCE [LARGE SCALE GENOMIC DNA]</scope>
    <source>
        <strain evidence="2 3">GD02</strain>
    </source>
</reference>
<protein>
    <submittedName>
        <fullName evidence="2">Uncharacterized protein</fullName>
    </submittedName>
</protein>
<accession>A0AA46X2F9</accession>
<evidence type="ECO:0000313" key="3">
    <source>
        <dbReference type="Proteomes" id="UP001162740"/>
    </source>
</evidence>
<proteinExistence type="predicted"/>
<evidence type="ECO:0000256" key="1">
    <source>
        <dbReference type="SAM" id="Phobius"/>
    </source>
</evidence>
<dbReference type="EMBL" id="CP083975">
    <property type="protein sequence ID" value="UZF48257.1"/>
    <property type="molecule type" value="Genomic_DNA"/>
</dbReference>
<keyword evidence="1" id="KW-0812">Transmembrane</keyword>
<organism evidence="2 3">
    <name type="scientific">Rhodococcus rhodochrous</name>
    <dbReference type="NCBI Taxonomy" id="1829"/>
    <lineage>
        <taxon>Bacteria</taxon>
        <taxon>Bacillati</taxon>
        <taxon>Actinomycetota</taxon>
        <taxon>Actinomycetes</taxon>
        <taxon>Mycobacteriales</taxon>
        <taxon>Nocardiaceae</taxon>
        <taxon>Rhodococcus</taxon>
    </lineage>
</organism>
<keyword evidence="1" id="KW-1133">Transmembrane helix</keyword>
<geneLocation type="plasmid" evidence="2 3">
    <name>pGD02.2.1</name>
</geneLocation>
<feature type="transmembrane region" description="Helical" evidence="1">
    <location>
        <begin position="12"/>
        <end position="37"/>
    </location>
</feature>
<evidence type="ECO:0000313" key="2">
    <source>
        <dbReference type="EMBL" id="UZF48257.1"/>
    </source>
</evidence>
<keyword evidence="2" id="KW-0614">Plasmid</keyword>
<name>A0AA46X2F9_RHORH</name>
<dbReference type="AlphaFoldDB" id="A0AA46X2F9"/>
<keyword evidence="1" id="KW-0472">Membrane</keyword>
<gene>
    <name evidence="2" type="ORF">KUM34_028325</name>
</gene>
<sequence>MQWRNLEPIHKGLLVISFVIVSIVAVTVVGGISSAVFKSDDERRQEELMDYLADYGIYPNVPSLNLSRGSRAGLSGFGLDTETVDPVCI</sequence>
<dbReference type="RefSeq" id="WP_229583263.1">
    <property type="nucleotide sequence ID" value="NZ_CP083975.1"/>
</dbReference>
<dbReference type="Proteomes" id="UP001162740">
    <property type="component" value="Plasmid pGD02.2.1"/>
</dbReference>